<evidence type="ECO:0000256" key="7">
    <source>
        <dbReference type="ARBA" id="ARBA00022884"/>
    </source>
</evidence>
<feature type="domain" description="DRBM" evidence="8">
    <location>
        <begin position="196"/>
        <end position="265"/>
    </location>
</feature>
<keyword evidence="5" id="KW-0255">Endonuclease</keyword>
<evidence type="ECO:0000256" key="3">
    <source>
        <dbReference type="ARBA" id="ARBA00012177"/>
    </source>
</evidence>
<dbReference type="GO" id="GO:0010468">
    <property type="term" value="P:regulation of gene expression"/>
    <property type="evidence" value="ECO:0007669"/>
    <property type="project" value="TreeGrafter"/>
</dbReference>
<evidence type="ECO:0000256" key="4">
    <source>
        <dbReference type="ARBA" id="ARBA00022722"/>
    </source>
</evidence>
<evidence type="ECO:0000256" key="6">
    <source>
        <dbReference type="ARBA" id="ARBA00022801"/>
    </source>
</evidence>
<dbReference type="CDD" id="cd10845">
    <property type="entry name" value="DSRM_RNAse_III_family"/>
    <property type="match status" value="1"/>
</dbReference>
<dbReference type="GO" id="GO:0004525">
    <property type="term" value="F:ribonuclease III activity"/>
    <property type="evidence" value="ECO:0007669"/>
    <property type="project" value="UniProtKB-EC"/>
</dbReference>
<dbReference type="Pfam" id="PF00035">
    <property type="entry name" value="dsrm"/>
    <property type="match status" value="1"/>
</dbReference>
<evidence type="ECO:0000256" key="2">
    <source>
        <dbReference type="ARBA" id="ARBA00010183"/>
    </source>
</evidence>
<dbReference type="CDD" id="cd00593">
    <property type="entry name" value="RIBOc"/>
    <property type="match status" value="1"/>
</dbReference>
<comment type="caution">
    <text evidence="10">The sequence shown here is derived from an EMBL/GenBank/DDBJ whole genome shotgun (WGS) entry which is preliminary data.</text>
</comment>
<sequence>MKTIRVLWHTAGAEVVGSGASSFPFRLALYMTTVTKCKGPVALLRSLGIDFRHPALLEQALVHRSYLNEAPELELESNERMEFLGDAVLGLVISERLYRDYPGLSEGQLSQIRALLVRWDTLAQAAERISLGDHLMLGRGEEMSGGRTRPSNLAGALEALIGAAFLDSGLTKARRLVLHLLEPEMEQIAAGAIAVDSKSRLQQVVQARWHEIPKYRLISSVGPDHAKTFTVEVLVHSEVLGRGEGGNKKQAELAAAQQALEALGASG</sequence>
<evidence type="ECO:0000256" key="5">
    <source>
        <dbReference type="ARBA" id="ARBA00022759"/>
    </source>
</evidence>
<keyword evidence="7" id="KW-0694">RNA-binding</keyword>
<dbReference type="Gene3D" id="3.30.160.20">
    <property type="match status" value="1"/>
</dbReference>
<evidence type="ECO:0000259" key="8">
    <source>
        <dbReference type="PROSITE" id="PS50137"/>
    </source>
</evidence>
<dbReference type="SUPFAM" id="SSF54768">
    <property type="entry name" value="dsRNA-binding domain-like"/>
    <property type="match status" value="1"/>
</dbReference>
<dbReference type="Pfam" id="PF14622">
    <property type="entry name" value="Ribonucleas_3_3"/>
    <property type="match status" value="1"/>
</dbReference>
<dbReference type="PROSITE" id="PS50142">
    <property type="entry name" value="RNASE_3_2"/>
    <property type="match status" value="1"/>
</dbReference>
<dbReference type="FunFam" id="1.10.1520.10:FF:000001">
    <property type="entry name" value="Ribonuclease 3"/>
    <property type="match status" value="1"/>
</dbReference>
<protein>
    <recommendedName>
        <fullName evidence="3">ribonuclease III</fullName>
        <ecNumber evidence="3">3.1.26.3</ecNumber>
    </recommendedName>
</protein>
<dbReference type="AlphaFoldDB" id="X0SYD9"/>
<dbReference type="InterPro" id="IPR000999">
    <property type="entry name" value="RNase_III_dom"/>
</dbReference>
<keyword evidence="4" id="KW-0540">Nuclease</keyword>
<dbReference type="NCBIfam" id="TIGR02191">
    <property type="entry name" value="RNaseIII"/>
    <property type="match status" value="1"/>
</dbReference>
<organism evidence="10">
    <name type="scientific">marine sediment metagenome</name>
    <dbReference type="NCBI Taxonomy" id="412755"/>
    <lineage>
        <taxon>unclassified sequences</taxon>
        <taxon>metagenomes</taxon>
        <taxon>ecological metagenomes</taxon>
    </lineage>
</organism>
<feature type="domain" description="RNase III" evidence="9">
    <location>
        <begin position="40"/>
        <end position="169"/>
    </location>
</feature>
<keyword evidence="6" id="KW-0378">Hydrolase</keyword>
<dbReference type="PROSITE" id="PS00517">
    <property type="entry name" value="RNASE_3_1"/>
    <property type="match status" value="1"/>
</dbReference>
<comment type="catalytic activity">
    <reaction evidence="1">
        <text>Endonucleolytic cleavage to 5'-phosphomonoester.</text>
        <dbReference type="EC" id="3.1.26.3"/>
    </reaction>
</comment>
<dbReference type="GO" id="GO:0003725">
    <property type="term" value="F:double-stranded RNA binding"/>
    <property type="evidence" value="ECO:0007669"/>
    <property type="project" value="TreeGrafter"/>
</dbReference>
<dbReference type="Gene3D" id="1.10.1520.10">
    <property type="entry name" value="Ribonuclease III domain"/>
    <property type="match status" value="1"/>
</dbReference>
<evidence type="ECO:0000313" key="10">
    <source>
        <dbReference type="EMBL" id="GAF80151.1"/>
    </source>
</evidence>
<dbReference type="EC" id="3.1.26.3" evidence="3"/>
<dbReference type="PANTHER" id="PTHR11207">
    <property type="entry name" value="RIBONUCLEASE III"/>
    <property type="match status" value="1"/>
</dbReference>
<evidence type="ECO:0000256" key="1">
    <source>
        <dbReference type="ARBA" id="ARBA00000109"/>
    </source>
</evidence>
<reference evidence="10" key="1">
    <citation type="journal article" date="2014" name="Front. Microbiol.">
        <title>High frequency of phylogenetically diverse reductive dehalogenase-homologous genes in deep subseafloor sedimentary metagenomes.</title>
        <authorList>
            <person name="Kawai M."/>
            <person name="Futagami T."/>
            <person name="Toyoda A."/>
            <person name="Takaki Y."/>
            <person name="Nishi S."/>
            <person name="Hori S."/>
            <person name="Arai W."/>
            <person name="Tsubouchi T."/>
            <person name="Morono Y."/>
            <person name="Uchiyama I."/>
            <person name="Ito T."/>
            <person name="Fujiyama A."/>
            <person name="Inagaki F."/>
            <person name="Takami H."/>
        </authorList>
    </citation>
    <scope>NUCLEOTIDE SEQUENCE</scope>
    <source>
        <strain evidence="10">Expedition CK06-06</strain>
    </source>
</reference>
<dbReference type="SMART" id="SM00358">
    <property type="entry name" value="DSRM"/>
    <property type="match status" value="1"/>
</dbReference>
<dbReference type="InterPro" id="IPR036389">
    <property type="entry name" value="RNase_III_sf"/>
</dbReference>
<evidence type="ECO:0000259" key="9">
    <source>
        <dbReference type="PROSITE" id="PS50142"/>
    </source>
</evidence>
<dbReference type="SMART" id="SM00535">
    <property type="entry name" value="RIBOc"/>
    <property type="match status" value="1"/>
</dbReference>
<dbReference type="EMBL" id="BARS01005884">
    <property type="protein sequence ID" value="GAF80151.1"/>
    <property type="molecule type" value="Genomic_DNA"/>
</dbReference>
<dbReference type="InterPro" id="IPR014720">
    <property type="entry name" value="dsRBD_dom"/>
</dbReference>
<comment type="similarity">
    <text evidence="2">Belongs to the ribonuclease III family.</text>
</comment>
<dbReference type="PROSITE" id="PS50137">
    <property type="entry name" value="DS_RBD"/>
    <property type="match status" value="1"/>
</dbReference>
<accession>X0SYD9</accession>
<name>X0SYD9_9ZZZZ</name>
<proteinExistence type="inferred from homology"/>
<dbReference type="HAMAP" id="MF_00104">
    <property type="entry name" value="RNase_III"/>
    <property type="match status" value="1"/>
</dbReference>
<dbReference type="PANTHER" id="PTHR11207:SF0">
    <property type="entry name" value="RIBONUCLEASE 3"/>
    <property type="match status" value="1"/>
</dbReference>
<gene>
    <name evidence="10" type="ORF">S01H1_11538</name>
</gene>
<dbReference type="GO" id="GO:0006364">
    <property type="term" value="P:rRNA processing"/>
    <property type="evidence" value="ECO:0007669"/>
    <property type="project" value="InterPro"/>
</dbReference>
<dbReference type="InterPro" id="IPR011907">
    <property type="entry name" value="RNase_III"/>
</dbReference>
<dbReference type="SUPFAM" id="SSF69065">
    <property type="entry name" value="RNase III domain-like"/>
    <property type="match status" value="1"/>
</dbReference>